<comment type="similarity">
    <text evidence="2 8 12">Belongs to the glutamyl-tRNA reductase family.</text>
</comment>
<dbReference type="SUPFAM" id="SSF69742">
    <property type="entry name" value="Glutamyl tRNA-reductase catalytic, N-terminal domain"/>
    <property type="match status" value="1"/>
</dbReference>
<feature type="site" description="Important for activity" evidence="8 11">
    <location>
        <position position="96"/>
    </location>
</feature>
<dbReference type="GO" id="GO:0050661">
    <property type="term" value="F:NADP binding"/>
    <property type="evidence" value="ECO:0007669"/>
    <property type="project" value="InterPro"/>
</dbReference>
<evidence type="ECO:0000313" key="16">
    <source>
        <dbReference type="EMBL" id="EPD32092.1"/>
    </source>
</evidence>
<dbReference type="PIRSF" id="PIRSF000445">
    <property type="entry name" value="4pyrrol_synth_GluRdtase"/>
    <property type="match status" value="1"/>
</dbReference>
<dbReference type="InterPro" id="IPR015895">
    <property type="entry name" value="4pyrrol_synth_GluRdtase_N"/>
</dbReference>
<dbReference type="PANTHER" id="PTHR43013">
    <property type="entry name" value="GLUTAMYL-TRNA REDUCTASE"/>
    <property type="match status" value="1"/>
</dbReference>
<comment type="catalytic activity">
    <reaction evidence="7 8 12">
        <text>(S)-4-amino-5-oxopentanoate + tRNA(Glu) + NADP(+) = L-glutamyl-tRNA(Glu) + NADPH + H(+)</text>
        <dbReference type="Rhea" id="RHEA:12344"/>
        <dbReference type="Rhea" id="RHEA-COMP:9663"/>
        <dbReference type="Rhea" id="RHEA-COMP:9680"/>
        <dbReference type="ChEBI" id="CHEBI:15378"/>
        <dbReference type="ChEBI" id="CHEBI:57501"/>
        <dbReference type="ChEBI" id="CHEBI:57783"/>
        <dbReference type="ChEBI" id="CHEBI:58349"/>
        <dbReference type="ChEBI" id="CHEBI:78442"/>
        <dbReference type="ChEBI" id="CHEBI:78520"/>
        <dbReference type="EC" id="1.2.1.70"/>
    </reaction>
</comment>
<evidence type="ECO:0000313" key="17">
    <source>
        <dbReference type="Proteomes" id="UP000014417"/>
    </source>
</evidence>
<feature type="domain" description="Tetrapyrrole biosynthesis glutamyl-tRNA reductase dimerisation" evidence="13">
    <location>
        <begin position="313"/>
        <end position="409"/>
    </location>
</feature>
<feature type="binding site" evidence="8">
    <location>
        <begin position="111"/>
        <end position="113"/>
    </location>
    <ligand>
        <name>substrate</name>
    </ligand>
</feature>
<reference evidence="16 17" key="1">
    <citation type="submission" date="2013-04" db="EMBL/GenBank/DDBJ databases">
        <title>The Genome Sequence of Propionimicrobium lymphophilum ACS-093-V-SCH5.</title>
        <authorList>
            <consortium name="The Broad Institute Genomics Platform"/>
            <person name="Earl A."/>
            <person name="Ward D."/>
            <person name="Feldgarden M."/>
            <person name="Gevers D."/>
            <person name="Saerens B."/>
            <person name="Vaneechoutte M."/>
            <person name="Walker B."/>
            <person name="Young S."/>
            <person name="Zeng Q."/>
            <person name="Gargeya S."/>
            <person name="Fitzgerald M."/>
            <person name="Haas B."/>
            <person name="Abouelleil A."/>
            <person name="Allen A.W."/>
            <person name="Alvarado L."/>
            <person name="Arachchi H.M."/>
            <person name="Berlin A.M."/>
            <person name="Chapman S.B."/>
            <person name="Gainer-Dewar J."/>
            <person name="Goldberg J."/>
            <person name="Griggs A."/>
            <person name="Gujja S."/>
            <person name="Hansen M."/>
            <person name="Howarth C."/>
            <person name="Imamovic A."/>
            <person name="Ireland A."/>
            <person name="Larimer J."/>
            <person name="McCowan C."/>
            <person name="Murphy C."/>
            <person name="Pearson M."/>
            <person name="Poon T.W."/>
            <person name="Priest M."/>
            <person name="Roberts A."/>
            <person name="Saif S."/>
            <person name="Shea T."/>
            <person name="Sisk P."/>
            <person name="Sykes S."/>
            <person name="Wortman J."/>
            <person name="Nusbaum C."/>
            <person name="Birren B."/>
        </authorList>
    </citation>
    <scope>NUCLEOTIDE SEQUENCE [LARGE SCALE GENOMIC DNA]</scope>
    <source>
        <strain evidence="16 17">ACS-093-V-SCH5</strain>
    </source>
</reference>
<gene>
    <name evidence="8" type="primary">hemA</name>
    <name evidence="16" type="ORF">HMPREF9306_01656</name>
</gene>
<comment type="subunit">
    <text evidence="8">Homodimer.</text>
</comment>
<dbReference type="OrthoDB" id="110209at2"/>
<dbReference type="InterPro" id="IPR036291">
    <property type="entry name" value="NAD(P)-bd_dom_sf"/>
</dbReference>
<dbReference type="Gene3D" id="3.40.50.720">
    <property type="entry name" value="NAD(P)-binding Rossmann-like Domain"/>
    <property type="match status" value="1"/>
</dbReference>
<dbReference type="EMBL" id="AGZR01000009">
    <property type="protein sequence ID" value="EPD32092.1"/>
    <property type="molecule type" value="Genomic_DNA"/>
</dbReference>
<evidence type="ECO:0000256" key="11">
    <source>
        <dbReference type="PIRSR" id="PIRSR000445-4"/>
    </source>
</evidence>
<dbReference type="STRING" id="883161.HMPREF9306_01656"/>
<evidence type="ECO:0000256" key="12">
    <source>
        <dbReference type="RuleBase" id="RU000584"/>
    </source>
</evidence>
<dbReference type="GO" id="GO:0008883">
    <property type="term" value="F:glutamyl-tRNA reductase activity"/>
    <property type="evidence" value="ECO:0007669"/>
    <property type="project" value="UniProtKB-UniRule"/>
</dbReference>
<comment type="miscellaneous">
    <text evidence="8">During catalysis, the active site Cys acts as a nucleophile attacking the alpha-carbonyl group of tRNA-bound glutamate with the formation of a thioester intermediate between enzyme and glutamate, and the concomitant release of tRNA(Glu). The thioester intermediate is finally reduced by direct hydride transfer from NADPH, to form the product GSA.</text>
</comment>
<comment type="domain">
    <text evidence="8">Possesses an unusual extended V-shaped dimeric structure with each monomer consisting of three distinct domains arranged along a curved 'spinal' alpha-helix. The N-terminal catalytic domain specifically recognizes the glutamate moiety of the substrate. The second domain is the NADPH-binding domain, and the third C-terminal domain is responsible for dimerization.</text>
</comment>
<evidence type="ECO:0000256" key="4">
    <source>
        <dbReference type="ARBA" id="ARBA00022857"/>
    </source>
</evidence>
<organism evidence="16 17">
    <name type="scientific">Propionimicrobium lymphophilum ACS-093-V-SCH5</name>
    <dbReference type="NCBI Taxonomy" id="883161"/>
    <lineage>
        <taxon>Bacteria</taxon>
        <taxon>Bacillati</taxon>
        <taxon>Actinomycetota</taxon>
        <taxon>Actinomycetes</taxon>
        <taxon>Propionibacteriales</taxon>
        <taxon>Propionibacteriaceae</taxon>
        <taxon>Propionimicrobium</taxon>
    </lineage>
</organism>
<dbReference type="EC" id="1.2.1.70" evidence="3 8"/>
<comment type="caution">
    <text evidence="8">Lacks conserved residue(s) required for the propagation of feature annotation.</text>
</comment>
<protein>
    <recommendedName>
        <fullName evidence="3 8">Glutamyl-tRNA reductase</fullName>
        <shortName evidence="8">GluTR</shortName>
        <ecNumber evidence="3 8">1.2.1.70</ecNumber>
    </recommendedName>
</protein>
<evidence type="ECO:0000256" key="2">
    <source>
        <dbReference type="ARBA" id="ARBA00005916"/>
    </source>
</evidence>
<dbReference type="Pfam" id="PF05201">
    <property type="entry name" value="GlutR_N"/>
    <property type="match status" value="1"/>
</dbReference>
<evidence type="ECO:0000256" key="1">
    <source>
        <dbReference type="ARBA" id="ARBA00005059"/>
    </source>
</evidence>
<dbReference type="PATRIC" id="fig|883161.3.peg.1641"/>
<dbReference type="InterPro" id="IPR036343">
    <property type="entry name" value="GluRdtase_N_sf"/>
</dbReference>
<evidence type="ECO:0000256" key="10">
    <source>
        <dbReference type="PIRSR" id="PIRSR000445-3"/>
    </source>
</evidence>
<dbReference type="AlphaFoldDB" id="S2WHF9"/>
<dbReference type="NCBIfam" id="TIGR01035">
    <property type="entry name" value="hemA"/>
    <property type="match status" value="1"/>
</dbReference>
<dbReference type="HOGENOM" id="CLU_035113_4_1_11"/>
<dbReference type="NCBIfam" id="NF000750">
    <property type="entry name" value="PRK00045.3-4"/>
    <property type="match status" value="1"/>
</dbReference>
<name>S2WHF9_9ACTN</name>
<evidence type="ECO:0000256" key="9">
    <source>
        <dbReference type="PIRSR" id="PIRSR000445-1"/>
    </source>
</evidence>
<comment type="caution">
    <text evidence="16">The sequence shown here is derived from an EMBL/GenBank/DDBJ whole genome shotgun (WGS) entry which is preliminary data.</text>
</comment>
<dbReference type="Pfam" id="PF01488">
    <property type="entry name" value="Shikimate_DH"/>
    <property type="match status" value="1"/>
</dbReference>
<keyword evidence="5 8" id="KW-0560">Oxidoreductase</keyword>
<sequence>MPIIQVGVTHRNTSNANLAKLSEHKDQLLASLNASNVIDGAILLATCNRFELYVDAKKFHSGVETVKECVAEIVDESMRQVAYELEMRVGELAVQHLFEVASGLDAVVVGEREVAGQVRRALTEYSKVANAKLNRLFQAALTTSKAVKNNTELGSAGKSLASVGLDLVDEQHGGIRGRDVLVLGTGDYAGVVVSELTQRGAGEIKVASASGRAESFAKTHPRVEAIGASEEEFLVALANAEIIVCCSGRVGNRISVELLEKAGVNRYEVLPIVDLALPGDVDPAVAELAHVAVITLSTIAENVPPEQAKATQEAERIVQQGVETYAHVEGGRRADPAVTAIRRYVSEIIDKEIEKAEHHYSPETAEAVARSLHRVSNALLHAPSVRANKLAKKGDLDSFTNALQTIFGIEVEVNN</sequence>
<dbReference type="RefSeq" id="WP_016456467.1">
    <property type="nucleotide sequence ID" value="NZ_KE150269.1"/>
</dbReference>
<keyword evidence="4 8" id="KW-0521">NADP</keyword>
<dbReference type="SUPFAM" id="SSF51735">
    <property type="entry name" value="NAD(P)-binding Rossmann-fold domains"/>
    <property type="match status" value="1"/>
</dbReference>
<dbReference type="Pfam" id="PF00745">
    <property type="entry name" value="GlutR_dimer"/>
    <property type="match status" value="1"/>
</dbReference>
<dbReference type="InterPro" id="IPR000343">
    <property type="entry name" value="4pyrrol_synth_GluRdtase"/>
</dbReference>
<dbReference type="InterPro" id="IPR015896">
    <property type="entry name" value="4pyrrol_synth_GluRdtase_dimer"/>
</dbReference>
<evidence type="ECO:0000256" key="3">
    <source>
        <dbReference type="ARBA" id="ARBA00012970"/>
    </source>
</evidence>
<dbReference type="Gene3D" id="3.30.460.30">
    <property type="entry name" value="Glutamyl-tRNA reductase, N-terminal domain"/>
    <property type="match status" value="1"/>
</dbReference>
<evidence type="ECO:0000259" key="13">
    <source>
        <dbReference type="Pfam" id="PF00745"/>
    </source>
</evidence>
<evidence type="ECO:0000259" key="15">
    <source>
        <dbReference type="Pfam" id="PF05201"/>
    </source>
</evidence>
<keyword evidence="17" id="KW-1185">Reference proteome</keyword>
<feature type="binding site" evidence="8">
    <location>
        <position position="117"/>
    </location>
    <ligand>
        <name>substrate</name>
    </ligand>
</feature>
<evidence type="ECO:0000256" key="5">
    <source>
        <dbReference type="ARBA" id="ARBA00023002"/>
    </source>
</evidence>
<feature type="domain" description="Quinate/shikimate 5-dehydrogenase/glutamyl-tRNA reductase" evidence="14">
    <location>
        <begin position="167"/>
        <end position="297"/>
    </location>
</feature>
<evidence type="ECO:0000259" key="14">
    <source>
        <dbReference type="Pfam" id="PF01488"/>
    </source>
</evidence>
<proteinExistence type="inferred from homology"/>
<dbReference type="HAMAP" id="MF_00087">
    <property type="entry name" value="Glu_tRNA_reductase"/>
    <property type="match status" value="1"/>
</dbReference>
<comment type="pathway">
    <text evidence="1 8 12">Porphyrin-containing compound metabolism; protoporphyrin-IX biosynthesis; 5-aminolevulinate from L-glutamyl-tRNA(Glu): step 1/2.</text>
</comment>
<dbReference type="InterPro" id="IPR006151">
    <property type="entry name" value="Shikm_DH/Glu-tRNA_Rdtase"/>
</dbReference>
<comment type="function">
    <text evidence="8">Catalyzes the NADPH-dependent reduction of glutamyl-tRNA(Glu) to glutamate 1-semialdehyde (GSA).</text>
</comment>
<feature type="binding site" evidence="8">
    <location>
        <begin position="46"/>
        <end position="49"/>
    </location>
    <ligand>
        <name>substrate</name>
    </ligand>
</feature>
<dbReference type="InterPro" id="IPR036453">
    <property type="entry name" value="GluRdtase_dimer_dom_sf"/>
</dbReference>
<evidence type="ECO:0000256" key="7">
    <source>
        <dbReference type="ARBA" id="ARBA00047464"/>
    </source>
</evidence>
<feature type="active site" description="Nucleophile" evidence="8 9">
    <location>
        <position position="47"/>
    </location>
</feature>
<keyword evidence="6 8" id="KW-0627">Porphyrin biosynthesis</keyword>
<feature type="binding site" evidence="8 10">
    <location>
        <begin position="184"/>
        <end position="189"/>
    </location>
    <ligand>
        <name>NADP(+)</name>
        <dbReference type="ChEBI" id="CHEBI:58349"/>
    </ligand>
</feature>
<dbReference type="UniPathway" id="UPA00251">
    <property type="reaction ID" value="UER00316"/>
</dbReference>
<dbReference type="PANTHER" id="PTHR43013:SF1">
    <property type="entry name" value="GLUTAMYL-TRNA REDUCTASE"/>
    <property type="match status" value="1"/>
</dbReference>
<dbReference type="SUPFAM" id="SSF69075">
    <property type="entry name" value="Glutamyl tRNA-reductase dimerization domain"/>
    <property type="match status" value="1"/>
</dbReference>
<evidence type="ECO:0000256" key="8">
    <source>
        <dbReference type="HAMAP-Rule" id="MF_00087"/>
    </source>
</evidence>
<dbReference type="GO" id="GO:0019353">
    <property type="term" value="P:protoporphyrinogen IX biosynthetic process from glutamate"/>
    <property type="evidence" value="ECO:0007669"/>
    <property type="project" value="TreeGrafter"/>
</dbReference>
<evidence type="ECO:0000256" key="6">
    <source>
        <dbReference type="ARBA" id="ARBA00023244"/>
    </source>
</evidence>
<accession>S2WHF9</accession>
<feature type="domain" description="Glutamyl-tRNA reductase N-terminal" evidence="15">
    <location>
        <begin position="6"/>
        <end position="151"/>
    </location>
</feature>
<dbReference type="Proteomes" id="UP000014417">
    <property type="component" value="Unassembled WGS sequence"/>
</dbReference>